<evidence type="ECO:0000313" key="6">
    <source>
        <dbReference type="Proteomes" id="UP000627446"/>
    </source>
</evidence>
<reference evidence="5" key="1">
    <citation type="submission" date="2020-08" db="EMBL/GenBank/DDBJ databases">
        <title>Novel species isolated from subtropical streams in China.</title>
        <authorList>
            <person name="Lu H."/>
        </authorList>
    </citation>
    <scope>NUCLEOTIDE SEQUENCE</scope>
    <source>
        <strain evidence="5">LX22W</strain>
    </source>
</reference>
<dbReference type="CDD" id="cd05233">
    <property type="entry name" value="SDR_c"/>
    <property type="match status" value="1"/>
</dbReference>
<proteinExistence type="inferred from homology"/>
<name>A0A923HU06_9BURK</name>
<dbReference type="InterPro" id="IPR002347">
    <property type="entry name" value="SDR_fam"/>
</dbReference>
<evidence type="ECO:0000256" key="1">
    <source>
        <dbReference type="ARBA" id="ARBA00006484"/>
    </source>
</evidence>
<dbReference type="PRINTS" id="PR00080">
    <property type="entry name" value="SDRFAMILY"/>
</dbReference>
<protein>
    <submittedName>
        <fullName evidence="5">SDR family oxidoreductase</fullName>
    </submittedName>
</protein>
<dbReference type="AlphaFoldDB" id="A0A923HU06"/>
<evidence type="ECO:0000313" key="5">
    <source>
        <dbReference type="EMBL" id="MBC3881199.1"/>
    </source>
</evidence>
<accession>A0A923HU06</accession>
<keyword evidence="6" id="KW-1185">Reference proteome</keyword>
<dbReference type="PANTHER" id="PTHR24321">
    <property type="entry name" value="DEHYDROGENASES, SHORT CHAIN"/>
    <property type="match status" value="1"/>
</dbReference>
<evidence type="ECO:0000256" key="2">
    <source>
        <dbReference type="ARBA" id="ARBA00023002"/>
    </source>
</evidence>
<dbReference type="InterPro" id="IPR036291">
    <property type="entry name" value="NAD(P)-bd_dom_sf"/>
</dbReference>
<dbReference type="FunFam" id="3.40.50.720:FF:000084">
    <property type="entry name" value="Short-chain dehydrogenase reductase"/>
    <property type="match status" value="1"/>
</dbReference>
<keyword evidence="2" id="KW-0560">Oxidoreductase</keyword>
<comment type="similarity">
    <text evidence="1">Belongs to the short-chain dehydrogenases/reductases (SDR) family.</text>
</comment>
<feature type="domain" description="Ketoreductase" evidence="4">
    <location>
        <begin position="7"/>
        <end position="174"/>
    </location>
</feature>
<dbReference type="Pfam" id="PF13561">
    <property type="entry name" value="adh_short_C2"/>
    <property type="match status" value="1"/>
</dbReference>
<dbReference type="EMBL" id="JACOFZ010000001">
    <property type="protein sequence ID" value="MBC3881199.1"/>
    <property type="molecule type" value="Genomic_DNA"/>
</dbReference>
<dbReference type="SUPFAM" id="SSF51735">
    <property type="entry name" value="NAD(P)-binding Rossmann-fold domains"/>
    <property type="match status" value="1"/>
</dbReference>
<keyword evidence="3" id="KW-0520">NAD</keyword>
<evidence type="ECO:0000259" key="4">
    <source>
        <dbReference type="SMART" id="SM00822"/>
    </source>
</evidence>
<sequence>MNRLSGRCAVVTGAASGIGAAIVKLFRGEGALVAGLDSRLTANADCNFVADVRSTDALANAVGQVKSRIGKIDIIVHAAAICPRGGSLENEVEAYADIYDVNVIGAVRLMKLCVPDMKEKGSGSIILLSSINASFATPSHVAYAASKAALNSLTKSSAVELAPFGIRVNAIAPASIDTPMLRASYEALPDGDLALLQNVNRHPLARFGMPEEVAELALFLASDQSSWITGAIHPIDGGASATRR</sequence>
<dbReference type="Gene3D" id="3.40.50.720">
    <property type="entry name" value="NAD(P)-binding Rossmann-like Domain"/>
    <property type="match status" value="1"/>
</dbReference>
<dbReference type="InterPro" id="IPR057326">
    <property type="entry name" value="KR_dom"/>
</dbReference>
<dbReference type="PANTHER" id="PTHR24321:SF8">
    <property type="entry name" value="ESTRADIOL 17-BETA-DEHYDROGENASE 8-RELATED"/>
    <property type="match status" value="1"/>
</dbReference>
<dbReference type="RefSeq" id="WP_186914302.1">
    <property type="nucleotide sequence ID" value="NZ_JACOFZ010000001.1"/>
</dbReference>
<gene>
    <name evidence="5" type="ORF">H8K36_07445</name>
</gene>
<dbReference type="Proteomes" id="UP000627446">
    <property type="component" value="Unassembled WGS sequence"/>
</dbReference>
<dbReference type="SMART" id="SM00822">
    <property type="entry name" value="PKS_KR"/>
    <property type="match status" value="1"/>
</dbReference>
<organism evidence="5 6">
    <name type="scientific">Undibacterium nitidum</name>
    <dbReference type="NCBI Taxonomy" id="2762298"/>
    <lineage>
        <taxon>Bacteria</taxon>
        <taxon>Pseudomonadati</taxon>
        <taxon>Pseudomonadota</taxon>
        <taxon>Betaproteobacteria</taxon>
        <taxon>Burkholderiales</taxon>
        <taxon>Oxalobacteraceae</taxon>
        <taxon>Undibacterium</taxon>
    </lineage>
</organism>
<dbReference type="PRINTS" id="PR00081">
    <property type="entry name" value="GDHRDH"/>
</dbReference>
<evidence type="ECO:0000256" key="3">
    <source>
        <dbReference type="ARBA" id="ARBA00023027"/>
    </source>
</evidence>
<comment type="caution">
    <text evidence="5">The sequence shown here is derived from an EMBL/GenBank/DDBJ whole genome shotgun (WGS) entry which is preliminary data.</text>
</comment>
<dbReference type="GO" id="GO:0016491">
    <property type="term" value="F:oxidoreductase activity"/>
    <property type="evidence" value="ECO:0007669"/>
    <property type="project" value="UniProtKB-KW"/>
</dbReference>